<keyword evidence="2" id="KW-0564">Palmitate</keyword>
<comment type="subcellular location">
    <subcellularLocation>
        <location evidence="2">Cell membrane</location>
        <topology evidence="2">Lipid-anchor</topology>
    </subcellularLocation>
</comment>
<dbReference type="KEGG" id="lrs:PX52LOC_06849"/>
<dbReference type="Gene3D" id="2.20.200.10">
    <property type="entry name" value="Outer membrane efflux proteins (OEP)"/>
    <property type="match status" value="1"/>
</dbReference>
<dbReference type="Pfam" id="PF02321">
    <property type="entry name" value="OEP"/>
    <property type="match status" value="2"/>
</dbReference>
<sequence>MKTFINVLNAKRAKRLLTSAIACGITIVLPACQIPALRHAEAGPELPTNFDWVTGGATTTIPSNAPATIPPSVPAIMPTSGTASGANSSTTVVPAGGTTIVTADGTTIYAGSGTKIITGNGTTGTPNAGAAVRANSSPIRNSISGATLVLAGGATPPIPPGGAAEAVVGGVASVPASGTPGVPVVNGAVCAPNSPENAGQLTVEEFYTDPLLTRLIQQAAANNRELKVLEQEVQIASNEILARRGAYLPLVSFGAGSGFEKTSLFTRNGSVEDQLLLAPRGRTFPNPLPNTQAGINVFWQLDIWRQLRNSRDSAIQRYLSASERRNYFVTRLVADIAENYYGLMALDKRNENLDQTIKLQEQSLEIAKAKKEAGRGTELAVQRFQAEVRKNQSEKLIIKQEIIESENRINFLVNRYPEPVERASAGFFDLTIHALSVGVPAQLLQNRPDIRQAERELAAAGLDVKVARARFYPTLSISAGVGYEAFNPRYLFNPEAFAANVLGSLAAPLVNKKAIQADYLTANAKQLQSVYNYQRVILNAFTEVVNRVNMAENYRQSIDVKKQQLESLEASVDSASRLFQNARAEYIEVLFAQRDLRDARMTLIDTKKQQLSAIVNAYQALGGGTSLSMPTQTQVPLKSHH</sequence>
<organism evidence="4 5">
    <name type="scientific">Limnoglobus roseus</name>
    <dbReference type="NCBI Taxonomy" id="2598579"/>
    <lineage>
        <taxon>Bacteria</taxon>
        <taxon>Pseudomonadati</taxon>
        <taxon>Planctomycetota</taxon>
        <taxon>Planctomycetia</taxon>
        <taxon>Gemmatales</taxon>
        <taxon>Gemmataceae</taxon>
        <taxon>Limnoglobus</taxon>
    </lineage>
</organism>
<evidence type="ECO:0000256" key="3">
    <source>
        <dbReference type="SAM" id="Coils"/>
    </source>
</evidence>
<dbReference type="PANTHER" id="PTHR30203:SF30">
    <property type="entry name" value="OUTER MEMBRANE PROTEIN-RELATED"/>
    <property type="match status" value="1"/>
</dbReference>
<keyword evidence="2" id="KW-0449">Lipoprotein</keyword>
<dbReference type="PANTHER" id="PTHR30203">
    <property type="entry name" value="OUTER MEMBRANE CATION EFFLUX PROTEIN"/>
    <property type="match status" value="1"/>
</dbReference>
<accession>A0A5C1ALE7</accession>
<protein>
    <submittedName>
        <fullName evidence="4">TolC family protein</fullName>
    </submittedName>
</protein>
<keyword evidence="2" id="KW-0472">Membrane</keyword>
<gene>
    <name evidence="4" type="ORF">PX52LOC_06849</name>
</gene>
<dbReference type="SUPFAM" id="SSF56954">
    <property type="entry name" value="Outer membrane efflux proteins (OEP)"/>
    <property type="match status" value="1"/>
</dbReference>
<feature type="coiled-coil region" evidence="3">
    <location>
        <begin position="551"/>
        <end position="585"/>
    </location>
</feature>
<dbReference type="Proteomes" id="UP000324974">
    <property type="component" value="Chromosome"/>
</dbReference>
<evidence type="ECO:0000313" key="5">
    <source>
        <dbReference type="Proteomes" id="UP000324974"/>
    </source>
</evidence>
<comment type="similarity">
    <text evidence="1 2">Belongs to the outer membrane factor (OMF) (TC 1.B.17) family.</text>
</comment>
<name>A0A5C1ALE7_9BACT</name>
<keyword evidence="2" id="KW-0812">Transmembrane</keyword>
<keyword evidence="5" id="KW-1185">Reference proteome</keyword>
<dbReference type="AlphaFoldDB" id="A0A5C1ALE7"/>
<feature type="coiled-coil region" evidence="3">
    <location>
        <begin position="212"/>
        <end position="239"/>
    </location>
</feature>
<dbReference type="Gene3D" id="1.20.1600.10">
    <property type="entry name" value="Outer membrane efflux proteins (OEP)"/>
    <property type="match status" value="1"/>
</dbReference>
<reference evidence="5" key="1">
    <citation type="submission" date="2019-08" db="EMBL/GenBank/DDBJ databases">
        <title>Limnoglobus roseus gen. nov., sp. nov., a novel freshwater planctomycete with a giant genome from the family Gemmataceae.</title>
        <authorList>
            <person name="Kulichevskaya I.S."/>
            <person name="Naumoff D.G."/>
            <person name="Miroshnikov K."/>
            <person name="Ivanova A."/>
            <person name="Philippov D.A."/>
            <person name="Hakobyan A."/>
            <person name="Rijpstra I.C."/>
            <person name="Sinninghe Damste J.S."/>
            <person name="Liesack W."/>
            <person name="Dedysh S.N."/>
        </authorList>
    </citation>
    <scope>NUCLEOTIDE SEQUENCE [LARGE SCALE GENOMIC DNA]</scope>
    <source>
        <strain evidence="5">PX52</strain>
    </source>
</reference>
<feature type="coiled-coil region" evidence="3">
    <location>
        <begin position="343"/>
        <end position="370"/>
    </location>
</feature>
<evidence type="ECO:0000256" key="1">
    <source>
        <dbReference type="ARBA" id="ARBA00007613"/>
    </source>
</evidence>
<dbReference type="InterPro" id="IPR010131">
    <property type="entry name" value="MdtP/NodT-like"/>
</dbReference>
<dbReference type="EMBL" id="CP042425">
    <property type="protein sequence ID" value="QEL19770.1"/>
    <property type="molecule type" value="Genomic_DNA"/>
</dbReference>
<evidence type="ECO:0000313" key="4">
    <source>
        <dbReference type="EMBL" id="QEL19770.1"/>
    </source>
</evidence>
<dbReference type="NCBIfam" id="TIGR01845">
    <property type="entry name" value="outer_NodT"/>
    <property type="match status" value="1"/>
</dbReference>
<dbReference type="InterPro" id="IPR003423">
    <property type="entry name" value="OMP_efflux"/>
</dbReference>
<proteinExistence type="inferred from homology"/>
<evidence type="ECO:0000256" key="2">
    <source>
        <dbReference type="RuleBase" id="RU362097"/>
    </source>
</evidence>
<keyword evidence="2" id="KW-1134">Transmembrane beta strand</keyword>
<dbReference type="GO" id="GO:0015562">
    <property type="term" value="F:efflux transmembrane transporter activity"/>
    <property type="evidence" value="ECO:0007669"/>
    <property type="project" value="InterPro"/>
</dbReference>
<dbReference type="GO" id="GO:0005886">
    <property type="term" value="C:plasma membrane"/>
    <property type="evidence" value="ECO:0007669"/>
    <property type="project" value="UniProtKB-SubCell"/>
</dbReference>
<keyword evidence="3" id="KW-0175">Coiled coil</keyword>